<evidence type="ECO:0000256" key="2">
    <source>
        <dbReference type="ARBA" id="ARBA00022679"/>
    </source>
</evidence>
<gene>
    <name evidence="4" type="ORF">POM88_037927</name>
</gene>
<protein>
    <submittedName>
        <fullName evidence="4">Vinorine synthase</fullName>
    </submittedName>
</protein>
<evidence type="ECO:0000313" key="5">
    <source>
        <dbReference type="Proteomes" id="UP001237642"/>
    </source>
</evidence>
<reference evidence="4" key="2">
    <citation type="submission" date="2023-05" db="EMBL/GenBank/DDBJ databases">
        <authorList>
            <person name="Schelkunov M.I."/>
        </authorList>
    </citation>
    <scope>NUCLEOTIDE SEQUENCE</scope>
    <source>
        <strain evidence="4">Hsosn_3</strain>
        <tissue evidence="4">Leaf</tissue>
    </source>
</reference>
<dbReference type="Gene3D" id="3.30.559.10">
    <property type="entry name" value="Chloramphenicol acetyltransferase-like domain"/>
    <property type="match status" value="2"/>
</dbReference>
<evidence type="ECO:0000256" key="1">
    <source>
        <dbReference type="ARBA" id="ARBA00009861"/>
    </source>
</evidence>
<dbReference type="GO" id="GO:0016746">
    <property type="term" value="F:acyltransferase activity"/>
    <property type="evidence" value="ECO:0007669"/>
    <property type="project" value="UniProtKB-KW"/>
</dbReference>
<keyword evidence="2" id="KW-0808">Transferase</keyword>
<evidence type="ECO:0000313" key="4">
    <source>
        <dbReference type="EMBL" id="KAK1371835.1"/>
    </source>
</evidence>
<reference evidence="4" key="1">
    <citation type="submission" date="2023-02" db="EMBL/GenBank/DDBJ databases">
        <title>Genome of toxic invasive species Heracleum sosnowskyi carries increased number of genes despite the absence of recent whole-genome duplications.</title>
        <authorList>
            <person name="Schelkunov M."/>
            <person name="Shtratnikova V."/>
            <person name="Makarenko M."/>
            <person name="Klepikova A."/>
            <person name="Omelchenko D."/>
            <person name="Novikova G."/>
            <person name="Obukhova E."/>
            <person name="Bogdanov V."/>
            <person name="Penin A."/>
            <person name="Logacheva M."/>
        </authorList>
    </citation>
    <scope>NUCLEOTIDE SEQUENCE</scope>
    <source>
        <strain evidence="4">Hsosn_3</strain>
        <tissue evidence="4">Leaf</tissue>
    </source>
</reference>
<keyword evidence="5" id="KW-1185">Reference proteome</keyword>
<proteinExistence type="inferred from homology"/>
<dbReference type="Pfam" id="PF02458">
    <property type="entry name" value="Transferase"/>
    <property type="match status" value="1"/>
</dbReference>
<comment type="similarity">
    <text evidence="1">Belongs to the plant acyltransferase family.</text>
</comment>
<organism evidence="4 5">
    <name type="scientific">Heracleum sosnowskyi</name>
    <dbReference type="NCBI Taxonomy" id="360622"/>
    <lineage>
        <taxon>Eukaryota</taxon>
        <taxon>Viridiplantae</taxon>
        <taxon>Streptophyta</taxon>
        <taxon>Embryophyta</taxon>
        <taxon>Tracheophyta</taxon>
        <taxon>Spermatophyta</taxon>
        <taxon>Magnoliopsida</taxon>
        <taxon>eudicotyledons</taxon>
        <taxon>Gunneridae</taxon>
        <taxon>Pentapetalae</taxon>
        <taxon>asterids</taxon>
        <taxon>campanulids</taxon>
        <taxon>Apiales</taxon>
        <taxon>Apiaceae</taxon>
        <taxon>Apioideae</taxon>
        <taxon>apioid superclade</taxon>
        <taxon>Tordylieae</taxon>
        <taxon>Tordyliinae</taxon>
        <taxon>Heracleum</taxon>
    </lineage>
</organism>
<dbReference type="InterPro" id="IPR023213">
    <property type="entry name" value="CAT-like_dom_sf"/>
</dbReference>
<dbReference type="Proteomes" id="UP001237642">
    <property type="component" value="Unassembled WGS sequence"/>
</dbReference>
<dbReference type="PANTHER" id="PTHR31623">
    <property type="entry name" value="F21J9.9"/>
    <property type="match status" value="1"/>
</dbReference>
<dbReference type="AlphaFoldDB" id="A0AAD8MDQ6"/>
<comment type="caution">
    <text evidence="4">The sequence shown here is derived from an EMBL/GenBank/DDBJ whole genome shotgun (WGS) entry which is preliminary data.</text>
</comment>
<keyword evidence="3" id="KW-0012">Acyltransferase</keyword>
<evidence type="ECO:0000256" key="3">
    <source>
        <dbReference type="ARBA" id="ARBA00023315"/>
    </source>
</evidence>
<accession>A0AAD8MDQ6</accession>
<dbReference type="EMBL" id="JAUIZM010000008">
    <property type="protein sequence ID" value="KAK1371835.1"/>
    <property type="molecule type" value="Genomic_DNA"/>
</dbReference>
<sequence length="431" mass="48456">MALEIEVLSKQNIKPSVPTPEHLKNYTLSFLDQVAPGIFIPLILYYTSDDQANHSLKSDHLKKSLSEALTKFYPLAGRFVENGHVECNDEGAQFVEANVNCNLKDVIRDPIPNELNKLLPLELDDANADLNFAVQVTFFKCGGIAIGAVIYHKLADGLSFVNFMNSWAAIARGEQNVPSPILDLATLFPPQDISGFDDRTRVKTENIVCKRFQFDASNIAAIKNKCAEDNKNKGTEDPTQPTRVEALSAFMWNRYMAATRKNTGVPGINIMLLPVNLRTRFDPPLPKDYFGNLYRMAIFTPSMQNGERDDYGDLINKAREAIRGVDTNYVEKLRKGEDHLMYMKQMCQKSDLGEIVTMSFTSLSRFGVYDVNFGWGNPVWIGSARLTFSNVITFFDNKEGDGIEAWINLKEDEMAQFEADQELLSFVSSPV</sequence>
<dbReference type="PANTHER" id="PTHR31623:SF17">
    <property type="entry name" value="F21J9.9"/>
    <property type="match status" value="1"/>
</dbReference>
<name>A0AAD8MDQ6_9APIA</name>